<evidence type="ECO:0000313" key="4">
    <source>
        <dbReference type="WBParaSite" id="scf7180000419577.g4035"/>
    </source>
</evidence>
<feature type="compositionally biased region" description="Polar residues" evidence="1">
    <location>
        <begin position="48"/>
        <end position="64"/>
    </location>
</feature>
<evidence type="ECO:0000256" key="1">
    <source>
        <dbReference type="SAM" id="MobiDB-lite"/>
    </source>
</evidence>
<keyword evidence="2" id="KW-0812">Transmembrane</keyword>
<dbReference type="Proteomes" id="UP000887560">
    <property type="component" value="Unplaced"/>
</dbReference>
<reference evidence="4" key="1">
    <citation type="submission" date="2022-11" db="UniProtKB">
        <authorList>
            <consortium name="WormBaseParasite"/>
        </authorList>
    </citation>
    <scope>IDENTIFICATION</scope>
</reference>
<keyword evidence="3" id="KW-1185">Reference proteome</keyword>
<feature type="transmembrane region" description="Helical" evidence="2">
    <location>
        <begin position="9"/>
        <end position="28"/>
    </location>
</feature>
<feature type="compositionally biased region" description="Polar residues" evidence="1">
    <location>
        <begin position="85"/>
        <end position="124"/>
    </location>
</feature>
<sequence>MKTKYLKNNFIFVYINVCFVYSIGINHLNRMAIQHNNGHHLGGNIHPSTQTHLNNHFPTTTISQTNSLNNNFNLPSPTNSPFSTINPLSEEQNKQIQHSSPSQTSTLRNSLNQIPSTPLISQSSTFPQTLQTNNFQPFFTPTPQITKFTKQNVDEQFGQIPTPQTPTIGRNLQKTSTNPQFIEQNIGIKHNEILQGTTGKLKEC</sequence>
<protein>
    <submittedName>
        <fullName evidence="4">Uncharacterized protein</fullName>
    </submittedName>
</protein>
<dbReference type="AlphaFoldDB" id="A0A915NRJ4"/>
<evidence type="ECO:0000313" key="3">
    <source>
        <dbReference type="Proteomes" id="UP000887560"/>
    </source>
</evidence>
<keyword evidence="2" id="KW-0472">Membrane</keyword>
<feature type="region of interest" description="Disordered" evidence="1">
    <location>
        <begin position="48"/>
        <end position="124"/>
    </location>
</feature>
<feature type="compositionally biased region" description="Low complexity" evidence="1">
    <location>
        <begin position="65"/>
        <end position="84"/>
    </location>
</feature>
<proteinExistence type="predicted"/>
<accession>A0A915NRJ4</accession>
<organism evidence="3 4">
    <name type="scientific">Meloidogyne floridensis</name>
    <dbReference type="NCBI Taxonomy" id="298350"/>
    <lineage>
        <taxon>Eukaryota</taxon>
        <taxon>Metazoa</taxon>
        <taxon>Ecdysozoa</taxon>
        <taxon>Nematoda</taxon>
        <taxon>Chromadorea</taxon>
        <taxon>Rhabditida</taxon>
        <taxon>Tylenchina</taxon>
        <taxon>Tylenchomorpha</taxon>
        <taxon>Tylenchoidea</taxon>
        <taxon>Meloidogynidae</taxon>
        <taxon>Meloidogyninae</taxon>
        <taxon>Meloidogyne</taxon>
    </lineage>
</organism>
<dbReference type="WBParaSite" id="scf7180000419577.g4035">
    <property type="protein sequence ID" value="scf7180000419577.g4035"/>
    <property type="gene ID" value="scf7180000419577.g4035"/>
</dbReference>
<evidence type="ECO:0000256" key="2">
    <source>
        <dbReference type="SAM" id="Phobius"/>
    </source>
</evidence>
<name>A0A915NRJ4_9BILA</name>
<keyword evidence="2" id="KW-1133">Transmembrane helix</keyword>